<dbReference type="InterPro" id="IPR050189">
    <property type="entry name" value="MFS_Efflux_Transporters"/>
</dbReference>
<dbReference type="KEGG" id="lpil:LIP_3137"/>
<dbReference type="InterPro" id="IPR036259">
    <property type="entry name" value="MFS_trans_sf"/>
</dbReference>
<dbReference type="InterPro" id="IPR001958">
    <property type="entry name" value="Tet-R_TetA/multi-R_MdtG-like"/>
</dbReference>
<keyword evidence="12" id="KW-1185">Reference proteome</keyword>
<feature type="transmembrane region" description="Helical" evidence="9">
    <location>
        <begin position="32"/>
        <end position="55"/>
    </location>
</feature>
<feature type="transmembrane region" description="Helical" evidence="9">
    <location>
        <begin position="273"/>
        <end position="292"/>
    </location>
</feature>
<keyword evidence="7 9" id="KW-0472">Membrane</keyword>
<feature type="transmembrane region" description="Helical" evidence="9">
    <location>
        <begin position="186"/>
        <end position="211"/>
    </location>
</feature>
<feature type="transmembrane region" description="Helical" evidence="9">
    <location>
        <begin position="98"/>
        <end position="120"/>
    </location>
</feature>
<dbReference type="EMBL" id="AP014924">
    <property type="protein sequence ID" value="BAS28965.1"/>
    <property type="molecule type" value="Genomic_DNA"/>
</dbReference>
<feature type="transmembrane region" description="Helical" evidence="9">
    <location>
        <begin position="304"/>
        <end position="325"/>
    </location>
</feature>
<comment type="subcellular location">
    <subcellularLocation>
        <location evidence="1">Cell membrane</location>
        <topology evidence="1">Multi-pass membrane protein</topology>
    </subcellularLocation>
</comment>
<evidence type="ECO:0000256" key="6">
    <source>
        <dbReference type="ARBA" id="ARBA00022989"/>
    </source>
</evidence>
<reference evidence="12" key="2">
    <citation type="journal article" date="2016" name="Int. J. Syst. Evol. Microbiol.">
        <title>Complete genome sequence and cell structure of Limnochorda pilosa, a Gram-negative spore-former within the phylum Firmicutes.</title>
        <authorList>
            <person name="Watanabe M."/>
            <person name="Kojima H."/>
            <person name="Fukui M."/>
        </authorList>
    </citation>
    <scope>NUCLEOTIDE SEQUENCE [LARGE SCALE GENOMIC DNA]</scope>
    <source>
        <strain evidence="12">HC45</strain>
    </source>
</reference>
<evidence type="ECO:0000256" key="2">
    <source>
        <dbReference type="ARBA" id="ARBA00007520"/>
    </source>
</evidence>
<evidence type="ECO:0000256" key="8">
    <source>
        <dbReference type="SAM" id="MobiDB-lite"/>
    </source>
</evidence>
<dbReference type="CDD" id="cd17474">
    <property type="entry name" value="MFS_YfmO_like"/>
    <property type="match status" value="1"/>
</dbReference>
<dbReference type="Pfam" id="PF07690">
    <property type="entry name" value="MFS_1"/>
    <property type="match status" value="1"/>
</dbReference>
<evidence type="ECO:0000313" key="12">
    <source>
        <dbReference type="Proteomes" id="UP000065807"/>
    </source>
</evidence>
<dbReference type="PANTHER" id="PTHR43124">
    <property type="entry name" value="PURINE EFFLUX PUMP PBUE"/>
    <property type="match status" value="1"/>
</dbReference>
<dbReference type="STRING" id="1555112.LIP_3137"/>
<keyword evidence="3" id="KW-0813">Transport</keyword>
<dbReference type="OrthoDB" id="9803985at2"/>
<dbReference type="PROSITE" id="PS00216">
    <property type="entry name" value="SUGAR_TRANSPORT_1"/>
    <property type="match status" value="1"/>
</dbReference>
<gene>
    <name evidence="11" type="ORF">LIP_3137</name>
</gene>
<dbReference type="InterPro" id="IPR005829">
    <property type="entry name" value="Sugar_transporter_CS"/>
</dbReference>
<dbReference type="GO" id="GO:0022857">
    <property type="term" value="F:transmembrane transporter activity"/>
    <property type="evidence" value="ECO:0007669"/>
    <property type="project" value="InterPro"/>
</dbReference>
<keyword evidence="5 9" id="KW-0812">Transmembrane</keyword>
<dbReference type="SUPFAM" id="SSF103473">
    <property type="entry name" value="MFS general substrate transporter"/>
    <property type="match status" value="1"/>
</dbReference>
<protein>
    <submittedName>
        <fullName evidence="11">MFS transporter</fullName>
    </submittedName>
</protein>
<feature type="domain" description="Major facilitator superfamily (MFS) profile" evidence="10">
    <location>
        <begin position="33"/>
        <end position="420"/>
    </location>
</feature>
<dbReference type="AlphaFoldDB" id="A0A0K2SPB2"/>
<keyword evidence="6 9" id="KW-1133">Transmembrane helix</keyword>
<accession>A0A0K2SPB2</accession>
<proteinExistence type="inferred from homology"/>
<evidence type="ECO:0000256" key="1">
    <source>
        <dbReference type="ARBA" id="ARBA00004651"/>
    </source>
</evidence>
<evidence type="ECO:0000256" key="3">
    <source>
        <dbReference type="ARBA" id="ARBA00022448"/>
    </source>
</evidence>
<feature type="transmembrane region" description="Helical" evidence="9">
    <location>
        <begin position="239"/>
        <end position="261"/>
    </location>
</feature>
<reference evidence="12" key="1">
    <citation type="submission" date="2015-07" db="EMBL/GenBank/DDBJ databases">
        <title>Complete genome sequence and phylogenetic analysis of Limnochorda pilosa.</title>
        <authorList>
            <person name="Watanabe M."/>
            <person name="Kojima H."/>
            <person name="Fukui M."/>
        </authorList>
    </citation>
    <scope>NUCLEOTIDE SEQUENCE [LARGE SCALE GENOMIC DNA]</scope>
    <source>
        <strain evidence="12">HC45</strain>
    </source>
</reference>
<dbReference type="PATRIC" id="fig|1555112.3.peg.3185"/>
<comment type="similarity">
    <text evidence="2">Belongs to the major facilitator superfamily. TCR/Tet family.</text>
</comment>
<name>A0A0K2SPB2_LIMPI</name>
<dbReference type="Gene3D" id="1.20.1250.20">
    <property type="entry name" value="MFS general substrate transporter like domains"/>
    <property type="match status" value="1"/>
</dbReference>
<evidence type="ECO:0000256" key="9">
    <source>
        <dbReference type="SAM" id="Phobius"/>
    </source>
</evidence>
<dbReference type="Proteomes" id="UP000065807">
    <property type="component" value="Chromosome"/>
</dbReference>
<feature type="transmembrane region" description="Helical" evidence="9">
    <location>
        <begin position="395"/>
        <end position="416"/>
    </location>
</feature>
<dbReference type="PRINTS" id="PR01035">
    <property type="entry name" value="TCRTETA"/>
</dbReference>
<evidence type="ECO:0000256" key="4">
    <source>
        <dbReference type="ARBA" id="ARBA00022475"/>
    </source>
</evidence>
<evidence type="ECO:0000256" key="5">
    <source>
        <dbReference type="ARBA" id="ARBA00022692"/>
    </source>
</evidence>
<dbReference type="InterPro" id="IPR011701">
    <property type="entry name" value="MFS"/>
</dbReference>
<organism evidence="11 12">
    <name type="scientific">Limnochorda pilosa</name>
    <dbReference type="NCBI Taxonomy" id="1555112"/>
    <lineage>
        <taxon>Bacteria</taxon>
        <taxon>Bacillati</taxon>
        <taxon>Bacillota</taxon>
        <taxon>Limnochordia</taxon>
        <taxon>Limnochordales</taxon>
        <taxon>Limnochordaceae</taxon>
        <taxon>Limnochorda</taxon>
    </lineage>
</organism>
<dbReference type="PANTHER" id="PTHR43124:SF3">
    <property type="entry name" value="CHLORAMPHENICOL EFFLUX PUMP RV0191"/>
    <property type="match status" value="1"/>
</dbReference>
<feature type="transmembrane region" description="Helical" evidence="9">
    <location>
        <begin position="67"/>
        <end position="86"/>
    </location>
</feature>
<evidence type="ECO:0000256" key="7">
    <source>
        <dbReference type="ARBA" id="ARBA00023136"/>
    </source>
</evidence>
<evidence type="ECO:0000313" key="11">
    <source>
        <dbReference type="EMBL" id="BAS28965.1"/>
    </source>
</evidence>
<sequence length="432" mass="44250">MSTMHPTEASPPREAQEGQGPSARQARSLNPWALAALCSVPFVMVLGNSMLIPVFPLIERTLGITSFQVGLLVTAFSVPAGLLIPVAGALSDRYGRKVVMVPALVLYGTGGLLAGLSAVLADEPFALILGARVLQGVGAGGTYQLAMTLAGDLLPGGRRAKALGLLETSNGAGKVVSPLLGSLLAVVAWFAPFFFYGALTLPAALAVWWLVPEGPPRGQPVRRYFQGLKQVYREKGASLAGAYATGAVSLFLLFGALAAFSDQLEAVYRVKDLWKGLALAVPVTAMALLSYVTGRLLQGRPGRVQPAIVLGLGTTALALAALPLLQSLTWRLVDLMVLGVGVGSSLTPVNTAVTGAVDAARRGAVTCLYGSMRFFGVAAGPPAFGLAAGAGWGPWALYLTAAGLAAATAAAVALGFRPGRLVLGPGKGPAES</sequence>
<dbReference type="GO" id="GO:0005886">
    <property type="term" value="C:plasma membrane"/>
    <property type="evidence" value="ECO:0007669"/>
    <property type="project" value="UniProtKB-SubCell"/>
</dbReference>
<evidence type="ECO:0000259" key="10">
    <source>
        <dbReference type="PROSITE" id="PS50850"/>
    </source>
</evidence>
<keyword evidence="4" id="KW-1003">Cell membrane</keyword>
<dbReference type="PROSITE" id="PS50850">
    <property type="entry name" value="MFS"/>
    <property type="match status" value="1"/>
</dbReference>
<feature type="region of interest" description="Disordered" evidence="8">
    <location>
        <begin position="1"/>
        <end position="23"/>
    </location>
</feature>
<dbReference type="InterPro" id="IPR020846">
    <property type="entry name" value="MFS_dom"/>
</dbReference>